<gene>
    <name evidence="2" type="ORF">BIY29_13265</name>
</gene>
<dbReference type="EMBL" id="MJLZ01000031">
    <property type="protein sequence ID" value="RLM21704.1"/>
    <property type="molecule type" value="Genomic_DNA"/>
</dbReference>
<dbReference type="InterPro" id="IPR004615">
    <property type="entry name" value="DNA_pol_III_psi"/>
</dbReference>
<proteinExistence type="predicted"/>
<accession>A0A421DLX7</accession>
<dbReference type="PIRSF" id="PIRSF029225">
    <property type="entry name" value="DNA_pol_III_psi"/>
    <property type="match status" value="1"/>
</dbReference>
<dbReference type="GO" id="GO:0003887">
    <property type="term" value="F:DNA-directed DNA polymerase activity"/>
    <property type="evidence" value="ECO:0007669"/>
    <property type="project" value="UniProtKB-KW"/>
</dbReference>
<dbReference type="Proteomes" id="UP000285648">
    <property type="component" value="Unassembled WGS sequence"/>
</dbReference>
<keyword evidence="1" id="KW-0239">DNA-directed DNA polymerase</keyword>
<protein>
    <recommendedName>
        <fullName evidence="1">DNA polymerase III subunit psi</fullName>
    </recommendedName>
</protein>
<evidence type="ECO:0000313" key="3">
    <source>
        <dbReference type="Proteomes" id="UP000285648"/>
    </source>
</evidence>
<dbReference type="InterPro" id="IPR018382">
    <property type="entry name" value="DNA_pol_III_psi_subgr"/>
</dbReference>
<name>A0A421DLX7_9GAMM</name>
<dbReference type="NCBIfam" id="TIGR00664">
    <property type="entry name" value="DNA_III_psi"/>
    <property type="match status" value="1"/>
</dbReference>
<organism evidence="2 3">
    <name type="scientific">Brenneria alni</name>
    <dbReference type="NCBI Taxonomy" id="71656"/>
    <lineage>
        <taxon>Bacteria</taxon>
        <taxon>Pseudomonadati</taxon>
        <taxon>Pseudomonadota</taxon>
        <taxon>Gammaproteobacteria</taxon>
        <taxon>Enterobacterales</taxon>
        <taxon>Pectobacteriaceae</taxon>
        <taxon>Brenneria</taxon>
    </lineage>
</organism>
<sequence>MESRRDWLLQQLGITQWTLKRPSVLQGEIAVSLPAQVRLVIVSSEPPASDDPLLADILHSLALTPEQTVNLTPQQVVMLPENARCPSWRLGVDEPLALQGVQFTSPALTELYHNADAKRALWQQICQYERDINPDTSRSGASLSD</sequence>
<comment type="function">
    <text evidence="1">Part of the beta sliding clamp loading complex, which hydrolyzes ATP to load the beta clamp onto primed DNA to form the DNA replication pre-initiation complex. DNA polymerase III is a complex, multichain enzyme responsible for most of the replicative synthesis in bacteria. This DNA polymerase also exhibits 3' to 5' exonuclease activity.</text>
</comment>
<dbReference type="GO" id="GO:0006260">
    <property type="term" value="P:DNA replication"/>
    <property type="evidence" value="ECO:0007669"/>
    <property type="project" value="UniProtKB-KW"/>
</dbReference>
<dbReference type="Pfam" id="PF03603">
    <property type="entry name" value="DNA_III_psi"/>
    <property type="match status" value="1"/>
</dbReference>
<keyword evidence="1" id="KW-0235">DNA replication</keyword>
<keyword evidence="3" id="KW-1185">Reference proteome</keyword>
<keyword evidence="1" id="KW-0548">Nucleotidyltransferase</keyword>
<reference evidence="2 3" key="1">
    <citation type="submission" date="2016-09" db="EMBL/GenBank/DDBJ databases">
        <authorList>
            <person name="Doonan J."/>
            <person name="Pachebat J.A."/>
            <person name="Golyshin P.N."/>
            <person name="Denman S."/>
            <person name="Mcdonald J.E."/>
        </authorList>
    </citation>
    <scope>NUCLEOTIDE SEQUENCE [LARGE SCALE GENOMIC DNA]</scope>
    <source>
        <strain evidence="2 3">NCPPB 3934</strain>
    </source>
</reference>
<comment type="caution">
    <text evidence="2">The sequence shown here is derived from an EMBL/GenBank/DDBJ whole genome shotgun (WGS) entry which is preliminary data.</text>
</comment>
<dbReference type="OrthoDB" id="5682636at2"/>
<dbReference type="NCBIfam" id="NF005337">
    <property type="entry name" value="PRK06856.1-3"/>
    <property type="match status" value="1"/>
</dbReference>
<dbReference type="RefSeq" id="WP_121575658.1">
    <property type="nucleotide sequence ID" value="NZ_MJLZ01000031.1"/>
</dbReference>
<dbReference type="AlphaFoldDB" id="A0A421DLX7"/>
<dbReference type="SUPFAM" id="SSF102220">
    <property type="entry name" value="DNA polymerase III psi subunit"/>
    <property type="match status" value="1"/>
</dbReference>
<evidence type="ECO:0000256" key="1">
    <source>
        <dbReference type="PIRNR" id="PIRNR029225"/>
    </source>
</evidence>
<dbReference type="Gene3D" id="3.40.50.10220">
    <property type="entry name" value="DNA polymerase III, psi subunit"/>
    <property type="match status" value="1"/>
</dbReference>
<dbReference type="GO" id="GO:0008408">
    <property type="term" value="F:3'-5' exonuclease activity"/>
    <property type="evidence" value="ECO:0007669"/>
    <property type="project" value="InterPro"/>
</dbReference>
<dbReference type="InterPro" id="IPR036654">
    <property type="entry name" value="DNA_pol_III_psi_sf"/>
</dbReference>
<evidence type="ECO:0000313" key="2">
    <source>
        <dbReference type="EMBL" id="RLM21704.1"/>
    </source>
</evidence>
<keyword evidence="1" id="KW-0808">Transferase</keyword>